<dbReference type="GO" id="GO:0005737">
    <property type="term" value="C:cytoplasm"/>
    <property type="evidence" value="ECO:0007669"/>
    <property type="project" value="UniProtKB-SubCell"/>
</dbReference>
<dbReference type="AlphaFoldDB" id="A0A6P9AT67"/>
<dbReference type="InterPro" id="IPR018247">
    <property type="entry name" value="EF_Hand_1_Ca_BS"/>
</dbReference>
<evidence type="ECO:0000256" key="19">
    <source>
        <dbReference type="ARBA" id="ARBA00042981"/>
    </source>
</evidence>
<evidence type="ECO:0000313" key="21">
    <source>
        <dbReference type="Proteomes" id="UP001652622"/>
    </source>
</evidence>
<protein>
    <recommendedName>
        <fullName evidence="18">Calcineurin B homologous protein 3</fullName>
    </recommendedName>
    <alternativeName>
        <fullName evidence="19">Tescalcin</fullName>
    </alternativeName>
</protein>
<evidence type="ECO:0000256" key="11">
    <source>
        <dbReference type="ARBA" id="ARBA00022837"/>
    </source>
</evidence>
<dbReference type="GO" id="GO:0030154">
    <property type="term" value="P:cell differentiation"/>
    <property type="evidence" value="ECO:0007669"/>
    <property type="project" value="UniProtKB-KW"/>
</dbReference>
<evidence type="ECO:0000256" key="12">
    <source>
        <dbReference type="ARBA" id="ARBA00023013"/>
    </source>
</evidence>
<keyword evidence="10" id="KW-0221">Differentiation</keyword>
<evidence type="ECO:0000256" key="6">
    <source>
        <dbReference type="ARBA" id="ARBA00022475"/>
    </source>
</evidence>
<feature type="domain" description="EF-hand" evidence="20">
    <location>
        <begin position="151"/>
        <end position="186"/>
    </location>
</feature>
<dbReference type="FunCoup" id="A0A6P9AT67">
    <property type="interactions" value="33"/>
</dbReference>
<dbReference type="KEGG" id="pgut:117657836"/>
<evidence type="ECO:0000256" key="4">
    <source>
        <dbReference type="ARBA" id="ARBA00004632"/>
    </source>
</evidence>
<name>A0A6P9AT67_PANGU</name>
<dbReference type="FunFam" id="1.10.238.10:FF:000205">
    <property type="entry name" value="calcineurin B homologous protein 3"/>
    <property type="match status" value="1"/>
</dbReference>
<keyword evidence="6" id="KW-1003">Cell membrane</keyword>
<dbReference type="InterPro" id="IPR002048">
    <property type="entry name" value="EF_hand_dom"/>
</dbReference>
<dbReference type="PROSITE" id="PS50222">
    <property type="entry name" value="EF_HAND_2"/>
    <property type="match status" value="1"/>
</dbReference>
<dbReference type="SUPFAM" id="SSF47473">
    <property type="entry name" value="EF-hand"/>
    <property type="match status" value="1"/>
</dbReference>
<evidence type="ECO:0000256" key="3">
    <source>
        <dbReference type="ARBA" id="ARBA00004510"/>
    </source>
</evidence>
<evidence type="ECO:0000256" key="15">
    <source>
        <dbReference type="ARBA" id="ARBA00023273"/>
    </source>
</evidence>
<evidence type="ECO:0000256" key="18">
    <source>
        <dbReference type="ARBA" id="ARBA00041032"/>
    </source>
</evidence>
<evidence type="ECO:0000256" key="16">
    <source>
        <dbReference type="ARBA" id="ARBA00023288"/>
    </source>
</evidence>
<keyword evidence="9" id="KW-0479">Metal-binding</keyword>
<evidence type="ECO:0000256" key="10">
    <source>
        <dbReference type="ARBA" id="ARBA00022782"/>
    </source>
</evidence>
<keyword evidence="7" id="KW-0963">Cytoplasm</keyword>
<evidence type="ECO:0000256" key="8">
    <source>
        <dbReference type="ARBA" id="ARBA00022707"/>
    </source>
</evidence>
<evidence type="ECO:0000313" key="22">
    <source>
        <dbReference type="RefSeq" id="XP_034261847.1"/>
    </source>
</evidence>
<dbReference type="GO" id="GO:0005509">
    <property type="term" value="F:calcium ion binding"/>
    <property type="evidence" value="ECO:0007669"/>
    <property type="project" value="InterPro"/>
</dbReference>
<keyword evidence="12" id="KW-0649">Protein kinase inhibitor</keyword>
<dbReference type="GO" id="GO:0032587">
    <property type="term" value="C:ruffle membrane"/>
    <property type="evidence" value="ECO:0007669"/>
    <property type="project" value="UniProtKB-SubCell"/>
</dbReference>
<proteinExistence type="inferred from homology"/>
<dbReference type="InterPro" id="IPR011992">
    <property type="entry name" value="EF-hand-dom_pair"/>
</dbReference>
<dbReference type="OMA" id="TMEPIAM"/>
<evidence type="ECO:0000256" key="5">
    <source>
        <dbReference type="ARBA" id="ARBA00004635"/>
    </source>
</evidence>
<comment type="similarity">
    <text evidence="17">Belongs to the calcineurin regulatory subunit family. CHP subfamily.</text>
</comment>
<evidence type="ECO:0000256" key="7">
    <source>
        <dbReference type="ARBA" id="ARBA00022490"/>
    </source>
</evidence>
<evidence type="ECO:0000256" key="9">
    <source>
        <dbReference type="ARBA" id="ARBA00022723"/>
    </source>
</evidence>
<dbReference type="GO" id="GO:0004860">
    <property type="term" value="F:protein kinase inhibitor activity"/>
    <property type="evidence" value="ECO:0007669"/>
    <property type="project" value="UniProtKB-KW"/>
</dbReference>
<accession>A0A6P9AT67</accession>
<dbReference type="GO" id="GO:0005634">
    <property type="term" value="C:nucleus"/>
    <property type="evidence" value="ECO:0007669"/>
    <property type="project" value="UniProtKB-SubCell"/>
</dbReference>
<keyword evidence="15" id="KW-0966">Cell projection</keyword>
<keyword evidence="13" id="KW-0472">Membrane</keyword>
<keyword evidence="14" id="KW-0539">Nucleus</keyword>
<dbReference type="Gene3D" id="1.10.238.10">
    <property type="entry name" value="EF-hand"/>
    <property type="match status" value="1"/>
</dbReference>
<reference evidence="22" key="1">
    <citation type="submission" date="2025-08" db="UniProtKB">
        <authorList>
            <consortium name="RefSeq"/>
        </authorList>
    </citation>
    <scope>IDENTIFICATION</scope>
    <source>
        <tissue evidence="22">Blood</tissue>
    </source>
</reference>
<dbReference type="RefSeq" id="XP_034261847.1">
    <property type="nucleotide sequence ID" value="XM_034405956.2"/>
</dbReference>
<evidence type="ECO:0000256" key="13">
    <source>
        <dbReference type="ARBA" id="ARBA00023136"/>
    </source>
</evidence>
<keyword evidence="21" id="KW-1185">Reference proteome</keyword>
<dbReference type="OrthoDB" id="191686at2759"/>
<organism evidence="21 22">
    <name type="scientific">Pantherophis guttatus</name>
    <name type="common">Corn snake</name>
    <name type="synonym">Elaphe guttata</name>
    <dbReference type="NCBI Taxonomy" id="94885"/>
    <lineage>
        <taxon>Eukaryota</taxon>
        <taxon>Metazoa</taxon>
        <taxon>Chordata</taxon>
        <taxon>Craniata</taxon>
        <taxon>Vertebrata</taxon>
        <taxon>Euteleostomi</taxon>
        <taxon>Lepidosauria</taxon>
        <taxon>Squamata</taxon>
        <taxon>Bifurcata</taxon>
        <taxon>Unidentata</taxon>
        <taxon>Episquamata</taxon>
        <taxon>Toxicofera</taxon>
        <taxon>Serpentes</taxon>
        <taxon>Colubroidea</taxon>
        <taxon>Colubridae</taxon>
        <taxon>Colubrinae</taxon>
        <taxon>Pantherophis</taxon>
    </lineage>
</organism>
<evidence type="ECO:0000256" key="1">
    <source>
        <dbReference type="ARBA" id="ARBA00004123"/>
    </source>
</evidence>
<keyword evidence="8" id="KW-0519">Myristate</keyword>
<keyword evidence="16" id="KW-0449">Lipoprotein</keyword>
<evidence type="ECO:0000256" key="2">
    <source>
        <dbReference type="ARBA" id="ARBA00004496"/>
    </source>
</evidence>
<comment type="subcellular location">
    <subcellularLocation>
        <location evidence="3">Cell projection</location>
        <location evidence="3">Lamellipodium</location>
    </subcellularLocation>
    <subcellularLocation>
        <location evidence="4">Cell projection</location>
        <location evidence="4">Ruffle membrane</location>
    </subcellularLocation>
    <subcellularLocation>
        <location evidence="2">Cytoplasm</location>
    </subcellularLocation>
    <subcellularLocation>
        <location evidence="5">Membrane</location>
        <topology evidence="5">Lipid-anchor</topology>
    </subcellularLocation>
    <subcellularLocation>
        <location evidence="1">Nucleus</location>
    </subcellularLocation>
</comment>
<dbReference type="Proteomes" id="UP001652622">
    <property type="component" value="Unplaced"/>
</dbReference>
<dbReference type="PANTHER" id="PTHR46823">
    <property type="entry name" value="CALCINEURIN B HOMOLOGOUS PROTEIN 3"/>
    <property type="match status" value="1"/>
</dbReference>
<dbReference type="SMART" id="SM00054">
    <property type="entry name" value="EFh"/>
    <property type="match status" value="1"/>
</dbReference>
<dbReference type="InParanoid" id="A0A6P9AT67"/>
<evidence type="ECO:0000259" key="20">
    <source>
        <dbReference type="PROSITE" id="PS50222"/>
    </source>
</evidence>
<gene>
    <name evidence="22" type="primary">TESC</name>
</gene>
<evidence type="ECO:0000256" key="14">
    <source>
        <dbReference type="ARBA" id="ARBA00023242"/>
    </source>
</evidence>
<dbReference type="PROSITE" id="PS00018">
    <property type="entry name" value="EF_HAND_1"/>
    <property type="match status" value="1"/>
</dbReference>
<keyword evidence="11" id="KW-0106">Calcium</keyword>
<sequence>MRPCPSSLARPAASALPCPDPAGTPESDGCCCHPLPSPSPAMGSSHSISEETRQLAHKTGFTTDQIENLHRRFKQLSGDQLTIRKENFDRVPDLEFNPIRSKIIQAFFDKRNLRGASEGFVDEINFEDFLTIMSNFRPIELNMDEEQLDRFRKQKLKFLFHMYDGDSDGKITLQEYRNVVQQMLSGNPHLDKESARSIADGAMMEAASICVGQMEPDQVYEGITFDDFLKIWEGIDIETKMHVRFLTLEPMALCY</sequence>
<dbReference type="GeneID" id="117657836"/>
<dbReference type="GO" id="GO:0030027">
    <property type="term" value="C:lamellipodium"/>
    <property type="evidence" value="ECO:0007669"/>
    <property type="project" value="UniProtKB-SubCell"/>
</dbReference>
<evidence type="ECO:0000256" key="17">
    <source>
        <dbReference type="ARBA" id="ARBA00038164"/>
    </source>
</evidence>
<dbReference type="CTD" id="54997"/>
<dbReference type="InterPro" id="IPR052490">
    <property type="entry name" value="CHP3"/>
</dbReference>